<dbReference type="OrthoDB" id="4252921at2"/>
<comment type="caution">
    <text evidence="2">The sequence shown here is derived from an EMBL/GenBank/DDBJ whole genome shotgun (WGS) entry which is preliminary data.</text>
</comment>
<evidence type="ECO:0000313" key="2">
    <source>
        <dbReference type="EMBL" id="GFE07607.1"/>
    </source>
</evidence>
<sequence length="113" mass="10769">MVAAVAGIVSTPLVWLLDSPDAGQLVGASVQAATGIAALVWALLQRPPAPAPVPGPVDVAVDTGKAKGTDGGTAHTGVRRPGGAGTGSAKAERTGDATADGPGSSAGTGIDYT</sequence>
<proteinExistence type="predicted"/>
<gene>
    <name evidence="2" type="ORF">Scani_38750</name>
</gene>
<name>A0A640S973_9ACTN</name>
<feature type="region of interest" description="Disordered" evidence="1">
    <location>
        <begin position="54"/>
        <end position="113"/>
    </location>
</feature>
<dbReference type="EMBL" id="BLIN01000005">
    <property type="protein sequence ID" value="GFE07607.1"/>
    <property type="molecule type" value="Genomic_DNA"/>
</dbReference>
<protein>
    <submittedName>
        <fullName evidence="2">Uncharacterized protein</fullName>
    </submittedName>
</protein>
<evidence type="ECO:0000256" key="1">
    <source>
        <dbReference type="SAM" id="MobiDB-lite"/>
    </source>
</evidence>
<organism evidence="2 3">
    <name type="scientific">Streptomyces caniferus</name>
    <dbReference type="NCBI Taxonomy" id="285557"/>
    <lineage>
        <taxon>Bacteria</taxon>
        <taxon>Bacillati</taxon>
        <taxon>Actinomycetota</taxon>
        <taxon>Actinomycetes</taxon>
        <taxon>Kitasatosporales</taxon>
        <taxon>Streptomycetaceae</taxon>
        <taxon>Streptomyces</taxon>
    </lineage>
</organism>
<dbReference type="AlphaFoldDB" id="A0A640S973"/>
<accession>A0A640S973</accession>
<reference evidence="2 3" key="1">
    <citation type="submission" date="2019-12" db="EMBL/GenBank/DDBJ databases">
        <title>Whole genome shotgun sequence of Streptomyces caniferus NBRC 15389.</title>
        <authorList>
            <person name="Ichikawa N."/>
            <person name="Kimura A."/>
            <person name="Kitahashi Y."/>
            <person name="Komaki H."/>
            <person name="Tamura T."/>
        </authorList>
    </citation>
    <scope>NUCLEOTIDE SEQUENCE [LARGE SCALE GENOMIC DNA]</scope>
    <source>
        <strain evidence="2 3">NBRC 15389</strain>
    </source>
</reference>
<dbReference type="Proteomes" id="UP000435837">
    <property type="component" value="Unassembled WGS sequence"/>
</dbReference>
<evidence type="ECO:0000313" key="3">
    <source>
        <dbReference type="Proteomes" id="UP000435837"/>
    </source>
</evidence>